<name>A0AAN7WCD0_9PEZI</name>
<protein>
    <submittedName>
        <fullName evidence="1">Uncharacterized protein</fullName>
    </submittedName>
</protein>
<dbReference type="EMBL" id="JAVRQU010000008">
    <property type="protein sequence ID" value="KAK5700063.1"/>
    <property type="molecule type" value="Genomic_DNA"/>
</dbReference>
<reference evidence="1" key="1">
    <citation type="submission" date="2023-08" db="EMBL/GenBank/DDBJ databases">
        <title>Black Yeasts Isolated from many extreme environments.</title>
        <authorList>
            <person name="Coleine C."/>
            <person name="Stajich J.E."/>
            <person name="Selbmann L."/>
        </authorList>
    </citation>
    <scope>NUCLEOTIDE SEQUENCE</scope>
    <source>
        <strain evidence="1">CCFEE 5810</strain>
    </source>
</reference>
<evidence type="ECO:0000313" key="2">
    <source>
        <dbReference type="Proteomes" id="UP001310594"/>
    </source>
</evidence>
<proteinExistence type="predicted"/>
<comment type="caution">
    <text evidence="1">The sequence shown here is derived from an EMBL/GenBank/DDBJ whole genome shotgun (WGS) entry which is preliminary data.</text>
</comment>
<dbReference type="AlphaFoldDB" id="A0AAN7WCD0"/>
<accession>A0AAN7WCD0</accession>
<organism evidence="1 2">
    <name type="scientific">Elasticomyces elasticus</name>
    <dbReference type="NCBI Taxonomy" id="574655"/>
    <lineage>
        <taxon>Eukaryota</taxon>
        <taxon>Fungi</taxon>
        <taxon>Dikarya</taxon>
        <taxon>Ascomycota</taxon>
        <taxon>Pezizomycotina</taxon>
        <taxon>Dothideomycetes</taxon>
        <taxon>Dothideomycetidae</taxon>
        <taxon>Mycosphaerellales</taxon>
        <taxon>Teratosphaeriaceae</taxon>
        <taxon>Elasticomyces</taxon>
    </lineage>
</organism>
<gene>
    <name evidence="1" type="ORF">LTR97_006198</name>
</gene>
<dbReference type="Proteomes" id="UP001310594">
    <property type="component" value="Unassembled WGS sequence"/>
</dbReference>
<evidence type="ECO:0000313" key="1">
    <source>
        <dbReference type="EMBL" id="KAK5700063.1"/>
    </source>
</evidence>
<sequence length="70" mass="7314">MAARNSVKLKWLNLTSGDLQLLQARRCLRCNGGYLALGGSSTLLAASVQLVSLLKKMQVVLGGGAEAAVQ</sequence>